<dbReference type="InterPro" id="IPR036388">
    <property type="entry name" value="WH-like_DNA-bd_sf"/>
</dbReference>
<dbReference type="SUPFAM" id="SSF53067">
    <property type="entry name" value="Actin-like ATPase domain"/>
    <property type="match status" value="1"/>
</dbReference>
<reference evidence="1 2" key="1">
    <citation type="submission" date="2013-09" db="EMBL/GenBank/DDBJ databases">
        <title>Complete genome sequence of Corynebacterium doosanense CAU 212(T) (=DSM 45436(T)), isolated from activated sludge.</title>
        <authorList>
            <person name="Schaffert L."/>
            <person name="Albersmeier A."/>
            <person name="Kalinowski J."/>
            <person name="Ruckert C."/>
        </authorList>
    </citation>
    <scope>NUCLEOTIDE SEQUENCE [LARGE SCALE GENOMIC DNA]</scope>
    <source>
        <strain evidence="1 2">CAU 212</strain>
    </source>
</reference>
<evidence type="ECO:0000313" key="2">
    <source>
        <dbReference type="Proteomes" id="UP000029914"/>
    </source>
</evidence>
<dbReference type="STRING" id="558173.CDOO_00580"/>
<dbReference type="KEGG" id="cdo:CDOO_00580"/>
<evidence type="ECO:0000313" key="1">
    <source>
        <dbReference type="EMBL" id="AIT59979.1"/>
    </source>
</evidence>
<proteinExistence type="predicted"/>
<dbReference type="Proteomes" id="UP000029914">
    <property type="component" value="Chromosome"/>
</dbReference>
<dbReference type="AlphaFoldDB" id="A0A097ICY0"/>
<dbReference type="eggNOG" id="COG1846">
    <property type="taxonomic scope" value="Bacteria"/>
</dbReference>
<dbReference type="Gene3D" id="1.10.10.10">
    <property type="entry name" value="Winged helix-like DNA-binding domain superfamily/Winged helix DNA-binding domain"/>
    <property type="match status" value="1"/>
</dbReference>
<accession>A0A097ICY0</accession>
<protein>
    <submittedName>
        <fullName evidence="1">Crp/Fnr family transcriptional regulator</fullName>
    </submittedName>
</protein>
<dbReference type="Gene3D" id="3.30.420.40">
    <property type="match status" value="1"/>
</dbReference>
<sequence length="362" mass="37953">MLGVMRRPEPVFALPATPAAKCLFLMRQQSLTTRSDLIEATGLSQPTITRAVASLLDVGLATQRTDLTRSHGRGRPTVPLQVTGEDWTHAGLAVGTHSTYIGLFDVRGRTIREIDTDLPVSRMAGDDVVEHLIAGLNRLTAGVDRPLRTLGVTFPGFVRDDGRIHAPSLGWVDVDIAARLRYQFSIPATISAAVPAFLGAELQDADTQFADEPSVALALFADDSIGAAVSGPMGVTQVSVPLADDSILPTAGLLAGTGAATLSELVASGEARELLDTRATGLGELAADLIADRAPSTVVVAGSAFIDDPLAPGRFARTVRAALGPAAESVSLRLIPTHREFVRAIARAVALDALLRDPLSLV</sequence>
<keyword evidence="2" id="KW-1185">Reference proteome</keyword>
<name>A0A097ICY0_9CORY</name>
<dbReference type="EMBL" id="CP006764">
    <property type="protein sequence ID" value="AIT59979.1"/>
    <property type="molecule type" value="Genomic_DNA"/>
</dbReference>
<gene>
    <name evidence="1" type="ORF">CDOO_00580</name>
</gene>
<dbReference type="InterPro" id="IPR043129">
    <property type="entry name" value="ATPase_NBD"/>
</dbReference>
<dbReference type="SUPFAM" id="SSF46785">
    <property type="entry name" value="Winged helix' DNA-binding domain"/>
    <property type="match status" value="1"/>
</dbReference>
<organism evidence="1 2">
    <name type="scientific">Corynebacterium doosanense CAU 212 = DSM 45436</name>
    <dbReference type="NCBI Taxonomy" id="558173"/>
    <lineage>
        <taxon>Bacteria</taxon>
        <taxon>Bacillati</taxon>
        <taxon>Actinomycetota</taxon>
        <taxon>Actinomycetes</taxon>
        <taxon>Mycobacteriales</taxon>
        <taxon>Corynebacteriaceae</taxon>
        <taxon>Corynebacterium</taxon>
    </lineage>
</organism>
<dbReference type="InterPro" id="IPR036390">
    <property type="entry name" value="WH_DNA-bd_sf"/>
</dbReference>
<dbReference type="HOGENOM" id="CLU_060911_0_0_11"/>